<dbReference type="InterPro" id="IPR033479">
    <property type="entry name" value="dCache_1"/>
</dbReference>
<dbReference type="AlphaFoldDB" id="A0A2W6MY03"/>
<comment type="similarity">
    <text evidence="7">Belongs to the methyl-accepting chemotaxis (MCP) protein family.</text>
</comment>
<comment type="caution">
    <text evidence="10">The sequence shown here is derived from an EMBL/GenBank/DDBJ whole genome shotgun (WGS) entry which is preliminary data.</text>
</comment>
<dbReference type="GO" id="GO:0006935">
    <property type="term" value="P:chemotaxis"/>
    <property type="evidence" value="ECO:0007669"/>
    <property type="project" value="UniProtKB-KW"/>
</dbReference>
<evidence type="ECO:0000256" key="3">
    <source>
        <dbReference type="ARBA" id="ARBA00022500"/>
    </source>
</evidence>
<dbReference type="GO" id="GO:0005886">
    <property type="term" value="C:plasma membrane"/>
    <property type="evidence" value="ECO:0007669"/>
    <property type="project" value="UniProtKB-SubCell"/>
</dbReference>
<comment type="subcellular location">
    <subcellularLocation>
        <location evidence="1">Cell membrane</location>
        <topology evidence="1">Multi-pass membrane protein</topology>
    </subcellularLocation>
</comment>
<gene>
    <name evidence="10" type="ORF">B6S12_00815</name>
</gene>
<sequence>MYKTKSLSNSLALIVCLFIALTLIVVSVYSYLQSKNNAYELIGEVQNKTVDDVLKFFTHYHKANQESIKAIADEIAKNPNRSLEELHSLLRTQAQSSNFALMYIGLEENGAMIRSNGNHQMPQDGYDPRSRSWYKDAKAFPNKVSTSDPYIAPSLKAPSMSYSYPIIVNGKFIGAVGGNYDLSKFSSDVLSMGRSRDGNTSVLSKDGTILFHDITEKMLTQTTLSKNIINAYKDLSSNNKANIQKPFIVSDDEGINKAILCKIPQDTQFFMCTIINENVYTDTINSIFIKQMIVGVIAIIISLVLIKIIINTKLKPLSSIQNGLSGFFSYLNHESKNAPKPISVTSNDEFGIMAKVINANIEKTKIGLEQDLKAVTQSVQTAKAIEEGDLSARIIENPANPQLVELKNVLNNMLSTLESKVGSNMNEITKVFDSYKNLDFSIEIKDAKGEVELTTNTLGEEIKAMLRASASFAQDLAKQSEELKISMEKLTSGSQTQASSLQQSAAAIEEISSSMQNVSDKTSE</sequence>
<protein>
    <recommendedName>
        <fullName evidence="9">HAMP domain-containing protein</fullName>
    </recommendedName>
</protein>
<keyword evidence="5 8" id="KW-1133">Transmembrane helix</keyword>
<dbReference type="InterPro" id="IPR003660">
    <property type="entry name" value="HAMP_dom"/>
</dbReference>
<keyword evidence="4 8" id="KW-0812">Transmembrane</keyword>
<feature type="transmembrane region" description="Helical" evidence="8">
    <location>
        <begin position="12"/>
        <end position="32"/>
    </location>
</feature>
<evidence type="ECO:0000256" key="6">
    <source>
        <dbReference type="ARBA" id="ARBA00023136"/>
    </source>
</evidence>
<evidence type="ECO:0000256" key="1">
    <source>
        <dbReference type="ARBA" id="ARBA00004651"/>
    </source>
</evidence>
<dbReference type="Pfam" id="PF02743">
    <property type="entry name" value="dCache_1"/>
    <property type="match status" value="1"/>
</dbReference>
<feature type="domain" description="HAMP" evidence="9">
    <location>
        <begin position="372"/>
        <end position="422"/>
    </location>
</feature>
<accession>A0A2W6MY03</accession>
<evidence type="ECO:0000313" key="11">
    <source>
        <dbReference type="Proteomes" id="UP000249746"/>
    </source>
</evidence>
<evidence type="ECO:0000256" key="4">
    <source>
        <dbReference type="ARBA" id="ARBA00022692"/>
    </source>
</evidence>
<keyword evidence="2" id="KW-1003">Cell membrane</keyword>
<dbReference type="Gene3D" id="3.30.450.20">
    <property type="entry name" value="PAS domain"/>
    <property type="match status" value="2"/>
</dbReference>
<dbReference type="PANTHER" id="PTHR43531:SF11">
    <property type="entry name" value="METHYL-ACCEPTING CHEMOTAXIS PROTEIN 3"/>
    <property type="match status" value="1"/>
</dbReference>
<dbReference type="PROSITE" id="PS50885">
    <property type="entry name" value="HAMP"/>
    <property type="match status" value="1"/>
</dbReference>
<proteinExistence type="inferred from homology"/>
<dbReference type="GO" id="GO:0007165">
    <property type="term" value="P:signal transduction"/>
    <property type="evidence" value="ECO:0007669"/>
    <property type="project" value="InterPro"/>
</dbReference>
<keyword evidence="11" id="KW-1185">Reference proteome</keyword>
<dbReference type="EMBL" id="NBIU01000002">
    <property type="protein sequence ID" value="PZT48871.1"/>
    <property type="molecule type" value="Genomic_DNA"/>
</dbReference>
<dbReference type="Gene3D" id="1.10.287.950">
    <property type="entry name" value="Methyl-accepting chemotaxis protein"/>
    <property type="match status" value="1"/>
</dbReference>
<feature type="transmembrane region" description="Helical" evidence="8">
    <location>
        <begin position="292"/>
        <end position="310"/>
    </location>
</feature>
<evidence type="ECO:0000256" key="5">
    <source>
        <dbReference type="ARBA" id="ARBA00022989"/>
    </source>
</evidence>
<dbReference type="PANTHER" id="PTHR43531">
    <property type="entry name" value="PROTEIN ICFG"/>
    <property type="match status" value="1"/>
</dbReference>
<dbReference type="Proteomes" id="UP000249746">
    <property type="component" value="Unassembled WGS sequence"/>
</dbReference>
<dbReference type="CDD" id="cd12913">
    <property type="entry name" value="PDC1_MCP_like"/>
    <property type="match status" value="1"/>
</dbReference>
<dbReference type="OrthoDB" id="5348717at2"/>
<evidence type="ECO:0000313" key="10">
    <source>
        <dbReference type="EMBL" id="PZT48871.1"/>
    </source>
</evidence>
<evidence type="ECO:0000256" key="2">
    <source>
        <dbReference type="ARBA" id="ARBA00022475"/>
    </source>
</evidence>
<evidence type="ECO:0000256" key="7">
    <source>
        <dbReference type="ARBA" id="ARBA00029447"/>
    </source>
</evidence>
<keyword evidence="3" id="KW-0145">Chemotaxis</keyword>
<dbReference type="InterPro" id="IPR029151">
    <property type="entry name" value="Sensor-like_sf"/>
</dbReference>
<evidence type="ECO:0000256" key="8">
    <source>
        <dbReference type="SAM" id="Phobius"/>
    </source>
</evidence>
<organism evidence="10 11">
    <name type="scientific">Helicobacter valdiviensis</name>
    <dbReference type="NCBI Taxonomy" id="1458358"/>
    <lineage>
        <taxon>Bacteria</taxon>
        <taxon>Pseudomonadati</taxon>
        <taxon>Campylobacterota</taxon>
        <taxon>Epsilonproteobacteria</taxon>
        <taxon>Campylobacterales</taxon>
        <taxon>Helicobacteraceae</taxon>
        <taxon>Helicobacter</taxon>
    </lineage>
</organism>
<feature type="non-terminal residue" evidence="10">
    <location>
        <position position="524"/>
    </location>
</feature>
<dbReference type="SUPFAM" id="SSF103190">
    <property type="entry name" value="Sensory domain-like"/>
    <property type="match status" value="1"/>
</dbReference>
<dbReference type="InterPro" id="IPR051310">
    <property type="entry name" value="MCP_chemotaxis"/>
</dbReference>
<dbReference type="RefSeq" id="WP_111228929.1">
    <property type="nucleotide sequence ID" value="NZ_NBIU01000002.1"/>
</dbReference>
<evidence type="ECO:0000259" key="9">
    <source>
        <dbReference type="PROSITE" id="PS50885"/>
    </source>
</evidence>
<keyword evidence="6 8" id="KW-0472">Membrane</keyword>
<dbReference type="GO" id="GO:0004888">
    <property type="term" value="F:transmembrane signaling receptor activity"/>
    <property type="evidence" value="ECO:0007669"/>
    <property type="project" value="TreeGrafter"/>
</dbReference>
<reference evidence="10 11" key="1">
    <citation type="submission" date="2017-03" db="EMBL/GenBank/DDBJ databases">
        <title>Genomic and clinical evidence uncovers the enterohepatic species Helicobacter valdiviensis as a potential human intestinal pathogen.</title>
        <authorList>
            <person name="Fresia P."/>
            <person name="Jara R."/>
            <person name="Sierra R."/>
            <person name="Ferres I."/>
            <person name="Greif G."/>
            <person name="Iraola G."/>
            <person name="Collado L."/>
        </authorList>
    </citation>
    <scope>NUCLEOTIDE SEQUENCE [LARGE SCALE GENOMIC DNA]</scope>
    <source>
        <strain evidence="10 11">WBE14</strain>
    </source>
</reference>
<name>A0A2W6MY03_9HELI</name>